<keyword evidence="3" id="KW-1185">Reference proteome</keyword>
<sequence>KNAALAKSDYCRGRIKENRKALCQVRPIKVHEREMPYRYFDRQRLFDLNKNLQGEVNGSAEEGKSVGCPQTPDRAP</sequence>
<protein>
    <submittedName>
        <fullName evidence="2">Uncharacterized protein</fullName>
    </submittedName>
</protein>
<reference evidence="2" key="1">
    <citation type="submission" date="2022-11" db="EMBL/GenBank/DDBJ databases">
        <title>Centuries of genome instability and evolution in soft-shell clam transmissible cancer (bioRxiv).</title>
        <authorList>
            <person name="Hart S.F.M."/>
            <person name="Yonemitsu M.A."/>
            <person name="Giersch R.M."/>
            <person name="Beal B.F."/>
            <person name="Arriagada G."/>
            <person name="Davis B.W."/>
            <person name="Ostrander E.A."/>
            <person name="Goff S.P."/>
            <person name="Metzger M.J."/>
        </authorList>
    </citation>
    <scope>NUCLEOTIDE SEQUENCE</scope>
    <source>
        <strain evidence="2">MELC-2E11</strain>
        <tissue evidence="2">Siphon/mantle</tissue>
    </source>
</reference>
<dbReference type="EMBL" id="CP111024">
    <property type="protein sequence ID" value="WAR24699.1"/>
    <property type="molecule type" value="Genomic_DNA"/>
</dbReference>
<evidence type="ECO:0000256" key="1">
    <source>
        <dbReference type="SAM" id="MobiDB-lite"/>
    </source>
</evidence>
<feature type="region of interest" description="Disordered" evidence="1">
    <location>
        <begin position="54"/>
        <end position="76"/>
    </location>
</feature>
<feature type="non-terminal residue" evidence="2">
    <location>
        <position position="76"/>
    </location>
</feature>
<proteinExistence type="predicted"/>
<name>A0ABY7FU63_MYAAR</name>
<evidence type="ECO:0000313" key="2">
    <source>
        <dbReference type="EMBL" id="WAR24699.1"/>
    </source>
</evidence>
<gene>
    <name evidence="2" type="ORF">MAR_038368</name>
</gene>
<evidence type="ECO:0000313" key="3">
    <source>
        <dbReference type="Proteomes" id="UP001164746"/>
    </source>
</evidence>
<organism evidence="2 3">
    <name type="scientific">Mya arenaria</name>
    <name type="common">Soft-shell clam</name>
    <dbReference type="NCBI Taxonomy" id="6604"/>
    <lineage>
        <taxon>Eukaryota</taxon>
        <taxon>Metazoa</taxon>
        <taxon>Spiralia</taxon>
        <taxon>Lophotrochozoa</taxon>
        <taxon>Mollusca</taxon>
        <taxon>Bivalvia</taxon>
        <taxon>Autobranchia</taxon>
        <taxon>Heteroconchia</taxon>
        <taxon>Euheterodonta</taxon>
        <taxon>Imparidentia</taxon>
        <taxon>Neoheterodontei</taxon>
        <taxon>Myida</taxon>
        <taxon>Myoidea</taxon>
        <taxon>Myidae</taxon>
        <taxon>Mya</taxon>
    </lineage>
</organism>
<dbReference type="Proteomes" id="UP001164746">
    <property type="component" value="Chromosome 13"/>
</dbReference>
<accession>A0ABY7FU63</accession>